<dbReference type="EMBL" id="JNBY01000164">
    <property type="protein sequence ID" value="KDN80685.1"/>
    <property type="molecule type" value="Genomic_DNA"/>
</dbReference>
<evidence type="ECO:0000313" key="2">
    <source>
        <dbReference type="Proteomes" id="UP000027178"/>
    </source>
</evidence>
<dbReference type="Proteomes" id="UP000027178">
    <property type="component" value="Unassembled WGS sequence"/>
</dbReference>
<evidence type="ECO:0000313" key="1">
    <source>
        <dbReference type="EMBL" id="KDN80685.1"/>
    </source>
</evidence>
<dbReference type="PATRIC" id="fig|1348663.4.peg.7304"/>
<dbReference type="OrthoDB" id="4246860at2"/>
<organism evidence="1 2">
    <name type="scientific">Kitasatospora cheerisanensis KCTC 2395</name>
    <dbReference type="NCBI Taxonomy" id="1348663"/>
    <lineage>
        <taxon>Bacteria</taxon>
        <taxon>Bacillati</taxon>
        <taxon>Actinomycetota</taxon>
        <taxon>Actinomycetes</taxon>
        <taxon>Kitasatosporales</taxon>
        <taxon>Streptomycetaceae</taxon>
        <taxon>Kitasatospora</taxon>
    </lineage>
</organism>
<proteinExistence type="predicted"/>
<sequence>MTTDKATGEWDAALAGAFAALLADAPAGDLAATGFAVFHASDTLDEFLFPNSWATADALADGEAGHLPDPDGPHPFSPWNWQFDLARSLFRFDPDLLAATGPWGADGHKGPRPFDEAFVADLRAVAATDEADGAVVRGAQLAPLLRRHGVDLTGKACKKLNYWLTVVLRVATDGTLHDAMRAATFTERGPEHLVTAHDFGGRPVAAEPWEERLRTVAHPALRDHLRMLCRSEADARSEGGHYSGAEHWSWSDVTDAVGGTLVAAWGFGESQAGTAVVRLPD</sequence>
<dbReference type="eggNOG" id="ENOG502ZNC2">
    <property type="taxonomic scope" value="Bacteria"/>
</dbReference>
<dbReference type="AlphaFoldDB" id="A0A066YS18"/>
<accession>A0A066YS18</accession>
<protein>
    <submittedName>
        <fullName evidence="1">Uncharacterized protein</fullName>
    </submittedName>
</protein>
<reference evidence="1 2" key="1">
    <citation type="submission" date="2014-05" db="EMBL/GenBank/DDBJ databases">
        <title>Draft Genome Sequence of Kitasatospora cheerisanensis KCTC 2395.</title>
        <authorList>
            <person name="Nam D.H."/>
        </authorList>
    </citation>
    <scope>NUCLEOTIDE SEQUENCE [LARGE SCALE GENOMIC DNA]</scope>
    <source>
        <strain evidence="1 2">KCTC 2395</strain>
    </source>
</reference>
<name>A0A066YS18_9ACTN</name>
<gene>
    <name evidence="1" type="ORF">KCH_75540</name>
</gene>
<comment type="caution">
    <text evidence="1">The sequence shown here is derived from an EMBL/GenBank/DDBJ whole genome shotgun (WGS) entry which is preliminary data.</text>
</comment>
<keyword evidence="2" id="KW-1185">Reference proteome</keyword>
<dbReference type="HOGENOM" id="CLU_1093178_0_0_11"/>
<dbReference type="RefSeq" id="WP_035870154.1">
    <property type="nucleotide sequence ID" value="NZ_KK853997.1"/>
</dbReference>